<evidence type="ECO:0000256" key="1">
    <source>
        <dbReference type="SAM" id="MobiDB-lite"/>
    </source>
</evidence>
<dbReference type="PROSITE" id="PS51192">
    <property type="entry name" value="HELICASE_ATP_BIND_1"/>
    <property type="match status" value="1"/>
</dbReference>
<keyword evidence="5" id="KW-1185">Reference proteome</keyword>
<dbReference type="Pfam" id="PF00271">
    <property type="entry name" value="Helicase_C"/>
    <property type="match status" value="1"/>
</dbReference>
<evidence type="ECO:0000313" key="4">
    <source>
        <dbReference type="EMBL" id="ACM58567.1"/>
    </source>
</evidence>
<dbReference type="InterPro" id="IPR006935">
    <property type="entry name" value="Helicase/UvrB_N"/>
</dbReference>
<feature type="compositionally biased region" description="Polar residues" evidence="1">
    <location>
        <begin position="781"/>
        <end position="808"/>
    </location>
</feature>
<feature type="compositionally biased region" description="Basic and acidic residues" evidence="1">
    <location>
        <begin position="1184"/>
        <end position="1193"/>
    </location>
</feature>
<feature type="domain" description="Helicase ATP-binding" evidence="2">
    <location>
        <begin position="208"/>
        <end position="375"/>
    </location>
</feature>
<evidence type="ECO:0000259" key="3">
    <source>
        <dbReference type="PROSITE" id="PS51194"/>
    </source>
</evidence>
<sequence length="1597" mass="177835">MGGLVDYDYDFFDEYQSDVLADLPSIEQLIRLDDEVANKVTMPRYEGPVDPIEWTFLENYYSGLFADFITDRIQGLVDTEPIEANRDRFHGFREDIVSVNQNLPAQRAARSGVISKPAETVLLKRLRQLGFDPSALDVSHIGSGGGLYLLELFVTAAQQEALSDTALLTALLDEADSLGSMSKEAAMSRLHRPVLMVSLWDNQEEGLNEWLDNGRHGILEMATATGKTVAGIAAIAECCGVLPEDPDHEPRTDDAKIMIVAHSNAILKQWEQEIQEKLGLPMPAGQTGEQAESVSFSGGEVEFYTAQSLLPRYDRDLADQYDLVIYDEVHHYSNLDGYGAAIDRPNYRAAMGLSATIGDDGELKREQLTELLGDVVHTYGVEDARRDGIIPEFDWTVHPTPLDPYEREEWDEATESISDQFKHIRRSAATKRILRQVPVPFTELEDLGDFIRAHEAASMVFDDEEIPDEWSNLQATIHSRTWIRHRSQPKIEEAIELAKDYLEDPDQPVKLVIFAMDIDTADEIADQLGEVSDHVYRAHSQLETSSKKNNETVQRNINKFGKCENGVLVSPKMLDEGIDVPDAEVGINVAGTKTKLQLVQRMGRVLRKHGDQRPHFHHFIAMPDENYLAGLDSKEYVQELNWVRELGETIGVQPIIEEAGVDAELLERAEQRGHELWARDLLEDLEVETVQGNVNLEQLLDELTVEATEILLDELWLEGERVAQDDWEAAMEALRDSEALSVEGLQRVWWLFPLYRERPTELDELLTASLSALSEEASSTRQSQRETATNHEGTSSDGESADESTSGESDTHEQKSPSSTSEDDESREETTPSQDSDSPEPPSSESTEDESHLQVPEIVEDAGTDVQVRSSSVFDVLGVGEPPTAISRRLQVDPDTEVSLDETLLTSTGNGGLFSTGYLHQRSLQTYLLNGEGVIFLLASKRQTPEYTGQQLPELNGYRAITAITPTRALCVVGNDPANQTIQIRHEDVTSVDVQQAGQLLWKHHAIRIQTNDQTLKIPDGTDTDLEAAARYIRTAAYEERCAAGERLLECCDVVATSNGFTTVDAVLDAAKTRFQSAVDWGERYDLDTARAEAGVEFTNTCLERADRQVRFEESLTEAQRLVSDARTASINGEEDRAQQQYREAKSKLEAVLSASDEKPSSSVVEAKQLHAKLEEALASGADSSEREKKSSTETETAATEQSSKSDSQRPTRDDLINELQTLTEDLGGAPKAPEMDDQGSYSTHEYYREFGSWNDALGAAGIDRRESLLAELKRVAADIGEIPSTTQIDEHSRYSSGMYADEFGTITAAREAATFASGEDSEQESQAHDSTDESHGQPDDSATAPTPDSGPSRQALINEIQRLDDGENLVPYASEMDSDGAYKSYDCLQEFGSWDEALEAAGIDKRERLLEELRRVRDELGQLPKTTEMNHHGRVSAGMYANFFGSWTEATSLIDAREESTNETTESDPSPDTREESNSSPVLNGDRDSILTWEDIPGNSRLPSPIAVQVKEKKPTRSNRVEGRYLVADLNGKEFELKVWQKHGLNIEWDVDTWYVLREARGTVWESDGEVHRLLDSTRDLTASECETRPSTPIKR</sequence>
<dbReference type="GeneID" id="63023135"/>
<dbReference type="InterPro" id="IPR041025">
    <property type="entry name" value="HNH_repeat"/>
</dbReference>
<dbReference type="Gene3D" id="3.40.50.300">
    <property type="entry name" value="P-loop containing nucleotide triphosphate hydrolases"/>
    <property type="match status" value="2"/>
</dbReference>
<dbReference type="InterPro" id="IPR001650">
    <property type="entry name" value="Helicase_C-like"/>
</dbReference>
<feature type="compositionally biased region" description="Low complexity" evidence="1">
    <location>
        <begin position="1194"/>
        <end position="1206"/>
    </location>
</feature>
<evidence type="ECO:0000313" key="5">
    <source>
        <dbReference type="Proteomes" id="UP000000740"/>
    </source>
</evidence>
<dbReference type="RefSeq" id="WP_015911528.1">
    <property type="nucleotide sequence ID" value="NC_012028.1"/>
</dbReference>
<feature type="compositionally biased region" description="Basic and acidic residues" evidence="1">
    <location>
        <begin position="1326"/>
        <end position="1339"/>
    </location>
</feature>
<dbReference type="SUPFAM" id="SSF52540">
    <property type="entry name" value="P-loop containing nucleoside triphosphate hydrolases"/>
    <property type="match status" value="1"/>
</dbReference>
<dbReference type="GO" id="GO:0016787">
    <property type="term" value="F:hydrolase activity"/>
    <property type="evidence" value="ECO:0007669"/>
    <property type="project" value="InterPro"/>
</dbReference>
<feature type="region of interest" description="Disordered" evidence="1">
    <location>
        <begin position="776"/>
        <end position="853"/>
    </location>
</feature>
<dbReference type="GO" id="GO:0005524">
    <property type="term" value="F:ATP binding"/>
    <property type="evidence" value="ECO:0007669"/>
    <property type="project" value="InterPro"/>
</dbReference>
<dbReference type="Pfam" id="PF18780">
    <property type="entry name" value="HNH_repeat"/>
    <property type="match status" value="4"/>
</dbReference>
<accession>B9LV54</accession>
<dbReference type="Pfam" id="PF04851">
    <property type="entry name" value="ResIII"/>
    <property type="match status" value="1"/>
</dbReference>
<dbReference type="GO" id="GO:0003677">
    <property type="term" value="F:DNA binding"/>
    <property type="evidence" value="ECO:0007669"/>
    <property type="project" value="InterPro"/>
</dbReference>
<evidence type="ECO:0000259" key="2">
    <source>
        <dbReference type="PROSITE" id="PS51192"/>
    </source>
</evidence>
<dbReference type="PANTHER" id="PTHR47396:SF1">
    <property type="entry name" value="ATP-DEPENDENT HELICASE IRC3-RELATED"/>
    <property type="match status" value="1"/>
</dbReference>
<dbReference type="SMART" id="SM00490">
    <property type="entry name" value="HELICc"/>
    <property type="match status" value="1"/>
</dbReference>
<feature type="compositionally biased region" description="Polar residues" evidence="1">
    <location>
        <begin position="1344"/>
        <end position="1353"/>
    </location>
</feature>
<dbReference type="GO" id="GO:0140097">
    <property type="term" value="F:catalytic activity, acting on DNA"/>
    <property type="evidence" value="ECO:0007669"/>
    <property type="project" value="UniProtKB-ARBA"/>
</dbReference>
<feature type="domain" description="Helicase C-terminal" evidence="3">
    <location>
        <begin position="490"/>
        <end position="651"/>
    </location>
</feature>
<reference evidence="4 5" key="1">
    <citation type="journal article" date="2016" name="Stand. Genomic Sci.">
        <title>Complete genome sequence of the Antarctic Halorubrum lacusprofundi type strain ACAM 34.</title>
        <authorList>
            <person name="Anderson I.J."/>
            <person name="DasSarma P."/>
            <person name="Lucas S."/>
            <person name="Copeland A."/>
            <person name="Lapidus A."/>
            <person name="Del Rio T.G."/>
            <person name="Tice H."/>
            <person name="Dalin E."/>
            <person name="Bruce D.C."/>
            <person name="Goodwin L."/>
            <person name="Pitluck S."/>
            <person name="Sims D."/>
            <person name="Brettin T.S."/>
            <person name="Detter J.C."/>
            <person name="Han C.S."/>
            <person name="Larimer F."/>
            <person name="Hauser L."/>
            <person name="Land M."/>
            <person name="Ivanova N."/>
            <person name="Richardson P."/>
            <person name="Cavicchioli R."/>
            <person name="DasSarma S."/>
            <person name="Woese C.R."/>
            <person name="Kyrpides N.C."/>
        </authorList>
    </citation>
    <scope>NUCLEOTIDE SEQUENCE [LARGE SCALE GENOMIC DNA]</scope>
    <source>
        <strain evidence="5">ATCC 49239 / DSM 5036 / JCM 8891 / ACAM 34</strain>
    </source>
</reference>
<gene>
    <name evidence="4" type="ordered locus">Hlac_3022</name>
</gene>
<dbReference type="KEGG" id="hla:Hlac_3022"/>
<protein>
    <submittedName>
        <fullName evidence="4">Type III restriction protein res subunit</fullName>
    </submittedName>
</protein>
<dbReference type="InterPro" id="IPR050742">
    <property type="entry name" value="Helicase_Restrict-Modif_Enz"/>
</dbReference>
<dbReference type="EMBL" id="CP001366">
    <property type="protein sequence ID" value="ACM58567.1"/>
    <property type="molecule type" value="Genomic_DNA"/>
</dbReference>
<organism evidence="4 5">
    <name type="scientific">Halorubrum lacusprofundi (strain ATCC 49239 / DSM 5036 / JCM 8891 / ACAM 34)</name>
    <dbReference type="NCBI Taxonomy" id="416348"/>
    <lineage>
        <taxon>Archaea</taxon>
        <taxon>Methanobacteriati</taxon>
        <taxon>Methanobacteriota</taxon>
        <taxon>Stenosarchaea group</taxon>
        <taxon>Halobacteria</taxon>
        <taxon>Halobacteriales</taxon>
        <taxon>Haloferacaceae</taxon>
        <taxon>Halorubrum</taxon>
    </lineage>
</organism>
<dbReference type="GO" id="GO:0120545">
    <property type="term" value="F:nucleic acid conformation isomerase activity"/>
    <property type="evidence" value="ECO:0007669"/>
    <property type="project" value="UniProtKB-ARBA"/>
</dbReference>
<dbReference type="Proteomes" id="UP000000740">
    <property type="component" value="Chromosome 2"/>
</dbReference>
<dbReference type="PROSITE" id="PS51194">
    <property type="entry name" value="HELICASE_CTER"/>
    <property type="match status" value="1"/>
</dbReference>
<proteinExistence type="predicted"/>
<dbReference type="InterPro" id="IPR014001">
    <property type="entry name" value="Helicase_ATP-bd"/>
</dbReference>
<feature type="region of interest" description="Disordered" evidence="1">
    <location>
        <begin position="1178"/>
        <end position="1213"/>
    </location>
</feature>
<dbReference type="InterPro" id="IPR027417">
    <property type="entry name" value="P-loop_NTPase"/>
</dbReference>
<feature type="region of interest" description="Disordered" evidence="1">
    <location>
        <begin position="1456"/>
        <end position="1497"/>
    </location>
</feature>
<dbReference type="GO" id="GO:0005829">
    <property type="term" value="C:cytosol"/>
    <property type="evidence" value="ECO:0007669"/>
    <property type="project" value="TreeGrafter"/>
</dbReference>
<feature type="region of interest" description="Disordered" evidence="1">
    <location>
        <begin position="1315"/>
        <end position="1354"/>
    </location>
</feature>
<dbReference type="SMART" id="SM00487">
    <property type="entry name" value="DEXDc"/>
    <property type="match status" value="1"/>
</dbReference>
<dbReference type="eggNOG" id="arCOG00874">
    <property type="taxonomic scope" value="Archaea"/>
</dbReference>
<name>B9LV54_HALLT</name>
<dbReference type="PANTHER" id="PTHR47396">
    <property type="entry name" value="TYPE I RESTRICTION ENZYME ECOKI R PROTEIN"/>
    <property type="match status" value="1"/>
</dbReference>
<dbReference type="HOGENOM" id="CLU_244420_0_0_2"/>